<protein>
    <submittedName>
        <fullName evidence="2">Uncharacterized protein</fullName>
    </submittedName>
</protein>
<keyword evidence="3" id="KW-1185">Reference proteome</keyword>
<feature type="transmembrane region" description="Helical" evidence="1">
    <location>
        <begin position="130"/>
        <end position="147"/>
    </location>
</feature>
<proteinExistence type="predicted"/>
<dbReference type="Proteomes" id="UP000023152">
    <property type="component" value="Unassembled WGS sequence"/>
</dbReference>
<name>X6M400_RETFI</name>
<gene>
    <name evidence="2" type="ORF">RFI_28679</name>
</gene>
<feature type="transmembrane region" description="Helical" evidence="1">
    <location>
        <begin position="153"/>
        <end position="170"/>
    </location>
</feature>
<feature type="transmembrane region" description="Helical" evidence="1">
    <location>
        <begin position="182"/>
        <end position="203"/>
    </location>
</feature>
<accession>X6M400</accession>
<dbReference type="AlphaFoldDB" id="X6M400"/>
<reference evidence="2 3" key="1">
    <citation type="journal article" date="2013" name="Curr. Biol.">
        <title>The Genome of the Foraminiferan Reticulomyxa filosa.</title>
        <authorList>
            <person name="Glockner G."/>
            <person name="Hulsmann N."/>
            <person name="Schleicher M."/>
            <person name="Noegel A.A."/>
            <person name="Eichinger L."/>
            <person name="Gallinger C."/>
            <person name="Pawlowski J."/>
            <person name="Sierra R."/>
            <person name="Euteneuer U."/>
            <person name="Pillet L."/>
            <person name="Moustafa A."/>
            <person name="Platzer M."/>
            <person name="Groth M."/>
            <person name="Szafranski K."/>
            <person name="Schliwa M."/>
        </authorList>
    </citation>
    <scope>NUCLEOTIDE SEQUENCE [LARGE SCALE GENOMIC DNA]</scope>
</reference>
<comment type="caution">
    <text evidence="2">The sequence shown here is derived from an EMBL/GenBank/DDBJ whole genome shotgun (WGS) entry which is preliminary data.</text>
</comment>
<dbReference type="EMBL" id="ASPP01024775">
    <property type="protein sequence ID" value="ETO08708.1"/>
    <property type="molecule type" value="Genomic_DNA"/>
</dbReference>
<sequence length="290" mass="34470">MDEQVLLQRLKTPIQKWSLDYLFRDAALRIAIMNWAFSGQFGVTDKKLDHFLSLLFADEYQIKQRDGTYGSWQNLTFEYFRHFWQDERHSTFIKTFRERYCFPYRHSLYSSRTYRRFGGRSHLDRKTIPMIWLMFVTYFFGPLYLLGRLFTPFYPFACVIYYSIVFGSISEINTLQLLLTGLYGLLIFLLVFVVSPNTFWWMWLSWHVLPGRKHPISFFQTDSDAKIITTDLRAAYEMIISYPAKEKVLNDMLGSDVASIVMLYLPRGLHSDTNRARLGYDPLFNDNLID</sequence>
<keyword evidence="1" id="KW-0812">Transmembrane</keyword>
<evidence type="ECO:0000256" key="1">
    <source>
        <dbReference type="SAM" id="Phobius"/>
    </source>
</evidence>
<organism evidence="2 3">
    <name type="scientific">Reticulomyxa filosa</name>
    <dbReference type="NCBI Taxonomy" id="46433"/>
    <lineage>
        <taxon>Eukaryota</taxon>
        <taxon>Sar</taxon>
        <taxon>Rhizaria</taxon>
        <taxon>Retaria</taxon>
        <taxon>Foraminifera</taxon>
        <taxon>Monothalamids</taxon>
        <taxon>Reticulomyxidae</taxon>
        <taxon>Reticulomyxa</taxon>
    </lineage>
</organism>
<evidence type="ECO:0000313" key="3">
    <source>
        <dbReference type="Proteomes" id="UP000023152"/>
    </source>
</evidence>
<evidence type="ECO:0000313" key="2">
    <source>
        <dbReference type="EMBL" id="ETO08708.1"/>
    </source>
</evidence>
<keyword evidence="1" id="KW-0472">Membrane</keyword>
<keyword evidence="1" id="KW-1133">Transmembrane helix</keyword>